<proteinExistence type="predicted"/>
<protein>
    <submittedName>
        <fullName evidence="3">Formylglycine-generating enzyme, required for sulfatase activity, contains SUMF1/FGE domain</fullName>
    </submittedName>
</protein>
<dbReference type="Gene3D" id="3.90.1580.10">
    <property type="entry name" value="paralog of FGE (formylglycine-generating enzyme)"/>
    <property type="match status" value="1"/>
</dbReference>
<accession>A0A286GZH6</accession>
<sequence length="260" mass="27938">MRRRLAAAAAGVLLMAAFPAAAGEPFRDCPACPEMVAVPPGTFTLGDARVPDAAPREATVVRPFAIGRTEVTWRQWGACVAEGACRGGQDDHGWGRGDRPVINVSLADAEAYVAWLSARTGHTYRLPSEVEWEWAARAGTTTLYPWGEAMTEGRANCRGCDGPIVEHGGSFAVGNYPANAWGLLDTAGNLWELTADCWTADGAPSGAQEPWQPDPACRDRVMRGGAWYYVPLLSASASRARNAADVWSYVVGFRVVRELE</sequence>
<gene>
    <name evidence="3" type="ORF">SAMN05421508_112107</name>
</gene>
<name>A0A286GZH6_9PROT</name>
<evidence type="ECO:0000259" key="2">
    <source>
        <dbReference type="Pfam" id="PF03781"/>
    </source>
</evidence>
<evidence type="ECO:0000256" key="1">
    <source>
        <dbReference type="SAM" id="SignalP"/>
    </source>
</evidence>
<dbReference type="Proteomes" id="UP000219621">
    <property type="component" value="Unassembled WGS sequence"/>
</dbReference>
<dbReference type="GO" id="GO:0120147">
    <property type="term" value="F:formylglycine-generating oxidase activity"/>
    <property type="evidence" value="ECO:0007669"/>
    <property type="project" value="TreeGrafter"/>
</dbReference>
<reference evidence="3 4" key="1">
    <citation type="submission" date="2017-09" db="EMBL/GenBank/DDBJ databases">
        <authorList>
            <person name="Ehlers B."/>
            <person name="Leendertz F.H."/>
        </authorList>
    </citation>
    <scope>NUCLEOTIDE SEQUENCE [LARGE SCALE GENOMIC DNA]</scope>
    <source>
        <strain evidence="3 4">USBA 140</strain>
    </source>
</reference>
<feature type="domain" description="Sulfatase-modifying factor enzyme-like" evidence="2">
    <location>
        <begin position="32"/>
        <end position="257"/>
    </location>
</feature>
<dbReference type="InterPro" id="IPR051043">
    <property type="entry name" value="Sulfatase_Mod_Factor_Kinase"/>
</dbReference>
<dbReference type="InterPro" id="IPR005532">
    <property type="entry name" value="SUMF_dom"/>
</dbReference>
<keyword evidence="1" id="KW-0732">Signal</keyword>
<feature type="chain" id="PRO_5012018584" evidence="1">
    <location>
        <begin position="23"/>
        <end position="260"/>
    </location>
</feature>
<keyword evidence="4" id="KW-1185">Reference proteome</keyword>
<dbReference type="SUPFAM" id="SSF56436">
    <property type="entry name" value="C-type lectin-like"/>
    <property type="match status" value="1"/>
</dbReference>
<dbReference type="EMBL" id="OCNJ01000012">
    <property type="protein sequence ID" value="SOE00464.1"/>
    <property type="molecule type" value="Genomic_DNA"/>
</dbReference>
<feature type="signal peptide" evidence="1">
    <location>
        <begin position="1"/>
        <end position="22"/>
    </location>
</feature>
<dbReference type="InterPro" id="IPR042095">
    <property type="entry name" value="SUMF_sf"/>
</dbReference>
<evidence type="ECO:0000313" key="4">
    <source>
        <dbReference type="Proteomes" id="UP000219621"/>
    </source>
</evidence>
<dbReference type="AlphaFoldDB" id="A0A286GZH6"/>
<dbReference type="RefSeq" id="WP_176525292.1">
    <property type="nucleotide sequence ID" value="NZ_OCNJ01000012.1"/>
</dbReference>
<dbReference type="InterPro" id="IPR016187">
    <property type="entry name" value="CTDL_fold"/>
</dbReference>
<organism evidence="3 4">
    <name type="scientific">Caenispirillum bisanense</name>
    <dbReference type="NCBI Taxonomy" id="414052"/>
    <lineage>
        <taxon>Bacteria</taxon>
        <taxon>Pseudomonadati</taxon>
        <taxon>Pseudomonadota</taxon>
        <taxon>Alphaproteobacteria</taxon>
        <taxon>Rhodospirillales</taxon>
        <taxon>Novispirillaceae</taxon>
        <taxon>Caenispirillum</taxon>
    </lineage>
</organism>
<evidence type="ECO:0000313" key="3">
    <source>
        <dbReference type="EMBL" id="SOE00464.1"/>
    </source>
</evidence>
<dbReference type="Pfam" id="PF03781">
    <property type="entry name" value="FGE-sulfatase"/>
    <property type="match status" value="1"/>
</dbReference>
<dbReference type="PANTHER" id="PTHR23150:SF35">
    <property type="entry name" value="BLL6746 PROTEIN"/>
    <property type="match status" value="1"/>
</dbReference>
<dbReference type="PANTHER" id="PTHR23150">
    <property type="entry name" value="SULFATASE MODIFYING FACTOR 1, 2"/>
    <property type="match status" value="1"/>
</dbReference>